<comment type="caution">
    <text evidence="2">The sequence shown here is derived from an EMBL/GenBank/DDBJ whole genome shotgun (WGS) entry which is preliminary data.</text>
</comment>
<name>A0A5D4GR03_9SPHI</name>
<keyword evidence="1" id="KW-0812">Transmembrane</keyword>
<keyword evidence="3" id="KW-1185">Reference proteome</keyword>
<feature type="transmembrane region" description="Helical" evidence="1">
    <location>
        <begin position="309"/>
        <end position="329"/>
    </location>
</feature>
<organism evidence="2 3">
    <name type="scientific">Sphingobacterium phlebotomi</name>
    <dbReference type="NCBI Taxonomy" id="2605433"/>
    <lineage>
        <taxon>Bacteria</taxon>
        <taxon>Pseudomonadati</taxon>
        <taxon>Bacteroidota</taxon>
        <taxon>Sphingobacteriia</taxon>
        <taxon>Sphingobacteriales</taxon>
        <taxon>Sphingobacteriaceae</taxon>
        <taxon>Sphingobacterium</taxon>
    </lineage>
</organism>
<protein>
    <submittedName>
        <fullName evidence="2">Uncharacterized protein</fullName>
    </submittedName>
</protein>
<gene>
    <name evidence="2" type="ORF">FXV77_21105</name>
</gene>
<keyword evidence="1" id="KW-0472">Membrane</keyword>
<dbReference type="Proteomes" id="UP000322362">
    <property type="component" value="Unassembled WGS sequence"/>
</dbReference>
<proteinExistence type="predicted"/>
<evidence type="ECO:0000313" key="3">
    <source>
        <dbReference type="Proteomes" id="UP000322362"/>
    </source>
</evidence>
<feature type="transmembrane region" description="Helical" evidence="1">
    <location>
        <begin position="369"/>
        <end position="391"/>
    </location>
</feature>
<keyword evidence="1" id="KW-1133">Transmembrane helix</keyword>
<sequence length="404" mass="46745">MKIDDLSDLLVLQEIIEESGFFKDVNYSSGTIEILMTEKVEIISNKLDEVAIPYTTLSSKSIGVQVDRNELHFFKDSKAFYDRVCLNGLSLAGKSIFIWAWNNSSLLYENFSIEDTLANKTKAGDFIANVVQYRDVLTLFLDVDNDLIELDRPIPQNELFITSKGDEKLLVKLTYQKIVERLYSNKFEFIDQENFSKRIKNEEWLACFKNTVCAFFDQQSEAKRTFLWLYENFAYLFANTEKSYFLYISKFSFDKISRQFKKDREHYFNNLSEYQNKLSGQLISIPLTIGAALLSNNFVTNNGLASNSVIFLISAYIVFVMGTIGFVLVDLIKLKNDIRVENDALKNMYTEIHDNFKGDFTYILRKSRFLIGFAWFLLSLFVIVLIVIWFAPISVPPSEVILAQ</sequence>
<evidence type="ECO:0000313" key="2">
    <source>
        <dbReference type="EMBL" id="TYR31251.1"/>
    </source>
</evidence>
<accession>A0A5D4GR03</accession>
<evidence type="ECO:0000256" key="1">
    <source>
        <dbReference type="SAM" id="Phobius"/>
    </source>
</evidence>
<dbReference type="AlphaFoldDB" id="A0A5D4GR03"/>
<dbReference type="RefSeq" id="WP_148921232.1">
    <property type="nucleotide sequence ID" value="NZ_VTAV01000026.1"/>
</dbReference>
<reference evidence="2 3" key="1">
    <citation type="submission" date="2019-08" db="EMBL/GenBank/DDBJ databases">
        <title>Phlebobacter frassis gen. nov. sp. nov., a new member of family Sphingobacteriaceae isolated from sand fly rearing media.</title>
        <authorList>
            <person name="Kakumanu M.L."/>
            <person name="Marayati B.F."/>
            <person name="Wada-Katsumata A."/>
            <person name="Wasserberg G."/>
            <person name="Schal C."/>
            <person name="Apperson C.S."/>
            <person name="Ponnusamy L."/>
        </authorList>
    </citation>
    <scope>NUCLEOTIDE SEQUENCE [LARGE SCALE GENOMIC DNA]</scope>
    <source>
        <strain evidence="2 3">SSI9</strain>
    </source>
</reference>
<dbReference type="EMBL" id="VTAV01000026">
    <property type="protein sequence ID" value="TYR31251.1"/>
    <property type="molecule type" value="Genomic_DNA"/>
</dbReference>